<evidence type="ECO:0000256" key="1">
    <source>
        <dbReference type="SAM" id="MobiDB-lite"/>
    </source>
</evidence>
<name>A0A1J4JU74_9EUKA</name>
<evidence type="ECO:0000313" key="2">
    <source>
        <dbReference type="EMBL" id="OHT01068.1"/>
    </source>
</evidence>
<comment type="caution">
    <text evidence="2">The sequence shown here is derived from an EMBL/GenBank/DDBJ whole genome shotgun (WGS) entry which is preliminary data.</text>
</comment>
<feature type="compositionally biased region" description="Polar residues" evidence="1">
    <location>
        <begin position="64"/>
        <end position="94"/>
    </location>
</feature>
<feature type="compositionally biased region" description="Basic and acidic residues" evidence="1">
    <location>
        <begin position="103"/>
        <end position="113"/>
    </location>
</feature>
<sequence length="415" mass="46519">MDPKISPKEKIKSPDEADNKVQNKNIRARKVEGNDVSINDSSTNVKEENKNGMTLVSYEYVSKNSTNVNQQKYNELSGEADNQPSSEIQNSNEDASNEDSDPTEIKKDERVKESINSNKQVKKQNIVINDDEDSTEVFLEIGSPQTNAIPIDSKVTPKRRHRYSSNKAPLEISPIADNFSEKGSIYHNYPNNSNSNMNNSNASFNESSSLPPLRLNTNFFSNHNPNYYNSNNSNNYNQFSNHNKRASSRTISVSSKASLPMHHAYFDTFVNQISNNIDDDDPRKTHSLVQKVDTMRQKFLTSPADDVGDIPLMPADFNQQESVLMMQSEAMNDEEQAPLSFSSLMSMIHVNNLIGKRPGESRAVSRVSARLIASKTNATNNADSSANLSSKKDSNQGKSKSKQFIKPRSTQVRFF</sequence>
<protein>
    <submittedName>
        <fullName evidence="2">Uncharacterized protein</fullName>
    </submittedName>
</protein>
<feature type="compositionally biased region" description="Low complexity" evidence="1">
    <location>
        <begin position="378"/>
        <end position="389"/>
    </location>
</feature>
<dbReference type="EMBL" id="MLAK01000926">
    <property type="protein sequence ID" value="OHT01068.1"/>
    <property type="molecule type" value="Genomic_DNA"/>
</dbReference>
<dbReference type="AlphaFoldDB" id="A0A1J4JU74"/>
<evidence type="ECO:0000313" key="3">
    <source>
        <dbReference type="Proteomes" id="UP000179807"/>
    </source>
</evidence>
<feature type="region of interest" description="Disordered" evidence="1">
    <location>
        <begin position="1"/>
        <end position="51"/>
    </location>
</feature>
<gene>
    <name evidence="2" type="ORF">TRFO_01631</name>
</gene>
<feature type="compositionally biased region" description="Basic and acidic residues" evidence="1">
    <location>
        <begin position="1"/>
        <end position="21"/>
    </location>
</feature>
<dbReference type="Proteomes" id="UP000179807">
    <property type="component" value="Unassembled WGS sequence"/>
</dbReference>
<dbReference type="RefSeq" id="XP_068354204.1">
    <property type="nucleotide sequence ID" value="XM_068490213.1"/>
</dbReference>
<accession>A0A1J4JU74</accession>
<dbReference type="VEuPathDB" id="TrichDB:TRFO_01631"/>
<organism evidence="2 3">
    <name type="scientific">Tritrichomonas foetus</name>
    <dbReference type="NCBI Taxonomy" id="1144522"/>
    <lineage>
        <taxon>Eukaryota</taxon>
        <taxon>Metamonada</taxon>
        <taxon>Parabasalia</taxon>
        <taxon>Tritrichomonadida</taxon>
        <taxon>Tritrichomonadidae</taxon>
        <taxon>Tritrichomonas</taxon>
    </lineage>
</organism>
<feature type="region of interest" description="Disordered" evidence="1">
    <location>
        <begin position="64"/>
        <end position="117"/>
    </location>
</feature>
<keyword evidence="3" id="KW-1185">Reference proteome</keyword>
<reference evidence="2" key="1">
    <citation type="submission" date="2016-10" db="EMBL/GenBank/DDBJ databases">
        <authorList>
            <person name="Benchimol M."/>
            <person name="Almeida L.G."/>
            <person name="Vasconcelos A.T."/>
            <person name="Perreira-Neves A."/>
            <person name="Rosa I.A."/>
            <person name="Tasca T."/>
            <person name="Bogo M.R."/>
            <person name="de Souza W."/>
        </authorList>
    </citation>
    <scope>NUCLEOTIDE SEQUENCE [LARGE SCALE GENOMIC DNA]</scope>
    <source>
        <strain evidence="2">K</strain>
    </source>
</reference>
<dbReference type="GeneID" id="94824917"/>
<proteinExistence type="predicted"/>
<feature type="region of interest" description="Disordered" evidence="1">
    <location>
        <begin position="378"/>
        <end position="410"/>
    </location>
</feature>